<evidence type="ECO:0000313" key="1">
    <source>
        <dbReference type="EMBL" id="KKQ96658.1"/>
    </source>
</evidence>
<dbReference type="EMBL" id="LBWA01000027">
    <property type="protein sequence ID" value="KKQ96658.1"/>
    <property type="molecule type" value="Genomic_DNA"/>
</dbReference>
<accession>A0A0G0LXJ4</accession>
<evidence type="ECO:0000313" key="2">
    <source>
        <dbReference type="Proteomes" id="UP000034325"/>
    </source>
</evidence>
<organism evidence="1 2">
    <name type="scientific">Candidatus Woesebacteria bacterium GW2011_GWA1_39_12</name>
    <dbReference type="NCBI Taxonomy" id="1618549"/>
    <lineage>
        <taxon>Bacteria</taxon>
        <taxon>Candidatus Woeseibacteriota</taxon>
    </lineage>
</organism>
<gene>
    <name evidence="1" type="ORF">UT23_C0027G0007</name>
</gene>
<proteinExistence type="predicted"/>
<name>A0A0G0LXJ4_9BACT</name>
<dbReference type="SUPFAM" id="SSF51182">
    <property type="entry name" value="RmlC-like cupins"/>
    <property type="match status" value="1"/>
</dbReference>
<dbReference type="InterPro" id="IPR011051">
    <property type="entry name" value="RmlC_Cupin_sf"/>
</dbReference>
<reference evidence="1 2" key="1">
    <citation type="journal article" date="2015" name="Nature">
        <title>rRNA introns, odd ribosomes, and small enigmatic genomes across a large radiation of phyla.</title>
        <authorList>
            <person name="Brown C.T."/>
            <person name="Hug L.A."/>
            <person name="Thomas B.C."/>
            <person name="Sharon I."/>
            <person name="Castelle C.J."/>
            <person name="Singh A."/>
            <person name="Wilkins M.J."/>
            <person name="Williams K.H."/>
            <person name="Banfield J.F."/>
        </authorList>
    </citation>
    <scope>NUCLEOTIDE SEQUENCE [LARGE SCALE GENOMIC DNA]</scope>
</reference>
<dbReference type="AlphaFoldDB" id="A0A0G0LXJ4"/>
<protein>
    <submittedName>
        <fullName evidence="1">Uncharacterized protein</fullName>
    </submittedName>
</protein>
<comment type="caution">
    <text evidence="1">The sequence shown here is derived from an EMBL/GenBank/DDBJ whole genome shotgun (WGS) entry which is preliminary data.</text>
</comment>
<sequence>MEKIFYKKTLIGIRIKKIPKGSVPLTDGKEPLQLVSLKHPKGSYLKAHIHEPKKRVTRSLQECLIVKKGKIRLDLYGRDKKKFKRLFLKAGESFILMNGGIGIHLLEDSECLEVKNGPFVEDKVLI</sequence>
<dbReference type="Proteomes" id="UP000034325">
    <property type="component" value="Unassembled WGS sequence"/>
</dbReference>